<keyword evidence="11" id="KW-1185">Reference proteome</keyword>
<dbReference type="PANTHER" id="PTHR22906">
    <property type="entry name" value="PROPERDIN"/>
    <property type="match status" value="1"/>
</dbReference>
<dbReference type="PROSITE" id="PS50835">
    <property type="entry name" value="IG_LIKE"/>
    <property type="match status" value="1"/>
</dbReference>
<keyword evidence="5" id="KW-0472">Membrane</keyword>
<keyword evidence="4" id="KW-0677">Repeat</keyword>
<comment type="similarity">
    <text evidence="2">Belongs to the unc-5 family.</text>
</comment>
<evidence type="ECO:0000256" key="5">
    <source>
        <dbReference type="ARBA" id="ARBA00023136"/>
    </source>
</evidence>
<dbReference type="Pfam" id="PF25609">
    <property type="entry name" value="Unc5_NetrinR_N"/>
    <property type="match status" value="1"/>
</dbReference>
<dbReference type="Pfam" id="PF13927">
    <property type="entry name" value="Ig_3"/>
    <property type="match status" value="1"/>
</dbReference>
<dbReference type="PROSITE" id="PS50092">
    <property type="entry name" value="TSP1"/>
    <property type="match status" value="1"/>
</dbReference>
<evidence type="ECO:0000259" key="10">
    <source>
        <dbReference type="PROSITE" id="PS50835"/>
    </source>
</evidence>
<dbReference type="WBParaSite" id="nRc.2.0.1.t08030-RA">
    <property type="protein sequence ID" value="nRc.2.0.1.t08030-RA"/>
    <property type="gene ID" value="nRc.2.0.1.g08030"/>
</dbReference>
<keyword evidence="7" id="KW-0675">Receptor</keyword>
<evidence type="ECO:0000256" key="8">
    <source>
        <dbReference type="ARBA" id="ARBA00023180"/>
    </source>
</evidence>
<dbReference type="InterPro" id="IPR036179">
    <property type="entry name" value="Ig-like_dom_sf"/>
</dbReference>
<dbReference type="InterPro" id="IPR003598">
    <property type="entry name" value="Ig_sub2"/>
</dbReference>
<name>A0A915I2H0_ROMCU</name>
<evidence type="ECO:0000256" key="6">
    <source>
        <dbReference type="ARBA" id="ARBA00023157"/>
    </source>
</evidence>
<keyword evidence="3" id="KW-0217">Developmental protein</keyword>
<dbReference type="SMART" id="SM00408">
    <property type="entry name" value="IGc2"/>
    <property type="match status" value="1"/>
</dbReference>
<accession>A0A915I2H0</accession>
<evidence type="ECO:0000313" key="12">
    <source>
        <dbReference type="WBParaSite" id="nRc.2.0.1.t08030-RA"/>
    </source>
</evidence>
<dbReference type="SUPFAM" id="SSF48726">
    <property type="entry name" value="Immunoglobulin"/>
    <property type="match status" value="1"/>
</dbReference>
<evidence type="ECO:0000313" key="11">
    <source>
        <dbReference type="Proteomes" id="UP000887565"/>
    </source>
</evidence>
<evidence type="ECO:0000256" key="4">
    <source>
        <dbReference type="ARBA" id="ARBA00022737"/>
    </source>
</evidence>
<reference evidence="12" key="1">
    <citation type="submission" date="2022-11" db="UniProtKB">
        <authorList>
            <consortium name="WormBaseParasite"/>
        </authorList>
    </citation>
    <scope>IDENTIFICATION</scope>
</reference>
<evidence type="ECO:0000256" key="1">
    <source>
        <dbReference type="ARBA" id="ARBA00004479"/>
    </source>
</evidence>
<dbReference type="InterPro" id="IPR000884">
    <property type="entry name" value="TSP1_rpt"/>
</dbReference>
<evidence type="ECO:0000256" key="7">
    <source>
        <dbReference type="ARBA" id="ARBA00023170"/>
    </source>
</evidence>
<dbReference type="PANTHER" id="PTHR22906:SF21">
    <property type="entry name" value="SEMA DOMAIN-CONTAINING PROTEIN"/>
    <property type="match status" value="1"/>
</dbReference>
<dbReference type="Gene3D" id="2.20.100.10">
    <property type="entry name" value="Thrombospondin type-1 (TSP1) repeat"/>
    <property type="match status" value="1"/>
</dbReference>
<keyword evidence="9" id="KW-0393">Immunoglobulin domain</keyword>
<dbReference type="InterPro" id="IPR036383">
    <property type="entry name" value="TSP1_rpt_sf"/>
</dbReference>
<evidence type="ECO:0000256" key="9">
    <source>
        <dbReference type="ARBA" id="ARBA00023319"/>
    </source>
</evidence>
<dbReference type="InterPro" id="IPR013783">
    <property type="entry name" value="Ig-like_fold"/>
</dbReference>
<keyword evidence="8" id="KW-0325">Glycoprotein</keyword>
<feature type="domain" description="Ig-like" evidence="10">
    <location>
        <begin position="212"/>
        <end position="305"/>
    </location>
</feature>
<dbReference type="Proteomes" id="UP000887565">
    <property type="component" value="Unplaced"/>
</dbReference>
<sequence>MTLWSWTASIYQILKNLYIFSSIPMSTTVEGRRPLMLKGPVDAFIVRNHPASLSCRFMFKMITFSVHVFDSNHENKQGIDEKTGAVYLETRILVHKREVEQYFGSNGFTCECYAYSSSGQGQGPSSSSSSFGNGAGQKNNWAKSEPATIKIARHVRAVQINNSLLESPFFETIDFGYLRCGGSNKRNIYPRNNAQNTEFDPANDVQIIKNLPNLKKHFDREPVADRQPLGGAVHIPCLPPEGEPRPEVFWLKNDREIESKSDPNVIIAHDGALIIAVARLSDSGNYTCGARNVAAQRLSHAVPVTIYVDGGWSEWTHWTGSCPSTCSEYDHYANVRKSLRRQRYRQCIRPAPINGGRSCQGQSEQAKDCDIVCSIDGQWTDWSAWSLCERLSPTTWRHMQPGSLGAAAAAQPSDSASCQRVRRRRCDALTAVADSSNELGYAPATKTPVSCYGREALELKNCTDDALCHLP</sequence>
<dbReference type="InterPro" id="IPR003599">
    <property type="entry name" value="Ig_sub"/>
</dbReference>
<comment type="subcellular location">
    <subcellularLocation>
        <location evidence="1">Membrane</location>
        <topology evidence="1">Single-pass type I membrane protein</topology>
    </subcellularLocation>
</comment>
<protein>
    <submittedName>
        <fullName evidence="12">Ig-like domain-containing protein</fullName>
    </submittedName>
</protein>
<organism evidence="11 12">
    <name type="scientific">Romanomermis culicivorax</name>
    <name type="common">Nematode worm</name>
    <dbReference type="NCBI Taxonomy" id="13658"/>
    <lineage>
        <taxon>Eukaryota</taxon>
        <taxon>Metazoa</taxon>
        <taxon>Ecdysozoa</taxon>
        <taxon>Nematoda</taxon>
        <taxon>Enoplea</taxon>
        <taxon>Dorylaimia</taxon>
        <taxon>Mermithida</taxon>
        <taxon>Mermithoidea</taxon>
        <taxon>Mermithidae</taxon>
        <taxon>Romanomermis</taxon>
    </lineage>
</organism>
<dbReference type="InterPro" id="IPR057755">
    <property type="entry name" value="UNC5A-D-like_N"/>
</dbReference>
<keyword evidence="6" id="KW-1015">Disulfide bond</keyword>
<dbReference type="InterPro" id="IPR052065">
    <property type="entry name" value="Compl_asym_regulator"/>
</dbReference>
<evidence type="ECO:0000256" key="3">
    <source>
        <dbReference type="ARBA" id="ARBA00022473"/>
    </source>
</evidence>
<dbReference type="InterPro" id="IPR007110">
    <property type="entry name" value="Ig-like_dom"/>
</dbReference>
<dbReference type="SMART" id="SM00409">
    <property type="entry name" value="IG"/>
    <property type="match status" value="1"/>
</dbReference>
<proteinExistence type="inferred from homology"/>
<dbReference type="Gene3D" id="2.60.40.10">
    <property type="entry name" value="Immunoglobulins"/>
    <property type="match status" value="2"/>
</dbReference>
<dbReference type="AlphaFoldDB" id="A0A915I2H0"/>
<evidence type="ECO:0000256" key="2">
    <source>
        <dbReference type="ARBA" id="ARBA00009844"/>
    </source>
</evidence>